<keyword evidence="3" id="KW-1185">Reference proteome</keyword>
<proteinExistence type="predicted"/>
<gene>
    <name evidence="2" type="ORF">FHP88_13325</name>
</gene>
<dbReference type="OrthoDB" id="769710at2"/>
<keyword evidence="1" id="KW-0472">Membrane</keyword>
<keyword evidence="1" id="KW-0812">Transmembrane</keyword>
<evidence type="ECO:0000313" key="3">
    <source>
        <dbReference type="Proteomes" id="UP000316649"/>
    </source>
</evidence>
<feature type="transmembrane region" description="Helical" evidence="1">
    <location>
        <begin position="38"/>
        <end position="58"/>
    </location>
</feature>
<sequence length="115" mass="13184">MLIWKGWGILAIIIPLLCSLLVGEALNSMYGDGFYKASTWAMPLVLFLSSVPLTFIGYKLNKRQGRILIDPENNEKVELRETHTMFWIPLQYWGGVITAIAIWMYMANIGLIYQK</sequence>
<name>A0A557S4C0_9GAMM</name>
<dbReference type="AlphaFoldDB" id="A0A557S4C0"/>
<protein>
    <submittedName>
        <fullName evidence="2">Uncharacterized protein</fullName>
    </submittedName>
</protein>
<dbReference type="EMBL" id="VMNH01000017">
    <property type="protein sequence ID" value="TVO72256.1"/>
    <property type="molecule type" value="Genomic_DNA"/>
</dbReference>
<organism evidence="2 3">
    <name type="scientific">Sedimenticola selenatireducens</name>
    <dbReference type="NCBI Taxonomy" id="191960"/>
    <lineage>
        <taxon>Bacteria</taxon>
        <taxon>Pseudomonadati</taxon>
        <taxon>Pseudomonadota</taxon>
        <taxon>Gammaproteobacteria</taxon>
        <taxon>Chromatiales</taxon>
        <taxon>Sedimenticolaceae</taxon>
        <taxon>Sedimenticola</taxon>
    </lineage>
</organism>
<comment type="caution">
    <text evidence="2">The sequence shown here is derived from an EMBL/GenBank/DDBJ whole genome shotgun (WGS) entry which is preliminary data.</text>
</comment>
<reference evidence="2 3" key="1">
    <citation type="submission" date="2019-07" db="EMBL/GenBank/DDBJ databases">
        <title>The pathways for chlorine oxyanion respiration interact through the shared metabolite chlorate.</title>
        <authorList>
            <person name="Barnum T.P."/>
            <person name="Cheng Y."/>
            <person name="Hill K.A."/>
            <person name="Lucas L.N."/>
            <person name="Carlson H.K."/>
            <person name="Coates J.D."/>
        </authorList>
    </citation>
    <scope>NUCLEOTIDE SEQUENCE [LARGE SCALE GENOMIC DNA]</scope>
    <source>
        <strain evidence="2 3">BK-1</strain>
    </source>
</reference>
<feature type="transmembrane region" description="Helical" evidence="1">
    <location>
        <begin position="6"/>
        <end position="26"/>
    </location>
</feature>
<evidence type="ECO:0000313" key="2">
    <source>
        <dbReference type="EMBL" id="TVO72256.1"/>
    </source>
</evidence>
<evidence type="ECO:0000256" key="1">
    <source>
        <dbReference type="SAM" id="Phobius"/>
    </source>
</evidence>
<feature type="transmembrane region" description="Helical" evidence="1">
    <location>
        <begin position="92"/>
        <end position="113"/>
    </location>
</feature>
<keyword evidence="1" id="KW-1133">Transmembrane helix</keyword>
<accession>A0A557S4C0</accession>
<dbReference type="Proteomes" id="UP000316649">
    <property type="component" value="Unassembled WGS sequence"/>
</dbReference>
<dbReference type="RefSeq" id="WP_144359585.1">
    <property type="nucleotide sequence ID" value="NZ_VMNH01000017.1"/>
</dbReference>